<dbReference type="PANTHER" id="PTHR37806">
    <property type="entry name" value="LMO0724 PROTEIN"/>
    <property type="match status" value="1"/>
</dbReference>
<evidence type="ECO:0000259" key="2">
    <source>
        <dbReference type="Pfam" id="PF13529"/>
    </source>
</evidence>
<proteinExistence type="predicted"/>
<evidence type="ECO:0000313" key="4">
    <source>
        <dbReference type="Proteomes" id="UP000604730"/>
    </source>
</evidence>
<gene>
    <name evidence="3" type="ORF">JJN12_09095</name>
</gene>
<organism evidence="3 4">
    <name type="scientific">Catonella massiliensis</name>
    <dbReference type="NCBI Taxonomy" id="2799636"/>
    <lineage>
        <taxon>Bacteria</taxon>
        <taxon>Bacillati</taxon>
        <taxon>Bacillota</taxon>
        <taxon>Clostridia</taxon>
        <taxon>Lachnospirales</taxon>
        <taxon>Lachnospiraceae</taxon>
        <taxon>Catonella</taxon>
    </lineage>
</organism>
<comment type="caution">
    <text evidence="3">The sequence shown here is derived from an EMBL/GenBank/DDBJ whole genome shotgun (WGS) entry which is preliminary data.</text>
</comment>
<protein>
    <submittedName>
        <fullName evidence="3">C39 family peptidase</fullName>
    </submittedName>
</protein>
<keyword evidence="1" id="KW-0812">Transmembrane</keyword>
<dbReference type="RefSeq" id="WP_208429385.1">
    <property type="nucleotide sequence ID" value="NZ_JAEPRJ010000001.1"/>
</dbReference>
<name>A0ABS1J210_9FIRM</name>
<keyword evidence="4" id="KW-1185">Reference proteome</keyword>
<reference evidence="3 4" key="1">
    <citation type="submission" date="2021-01" db="EMBL/GenBank/DDBJ databases">
        <title>Isolation and description of Catonella massiliensis sp. nov., a novel Catonella species, isolated from a stable periodontitis subject.</title>
        <authorList>
            <person name="Antezack A."/>
            <person name="Boxberger M."/>
            <person name="La Scola B."/>
            <person name="Monnet-Corti V."/>
        </authorList>
    </citation>
    <scope>NUCLEOTIDE SEQUENCE [LARGE SCALE GENOMIC DNA]</scope>
    <source>
        <strain evidence="3 4">Marseille-Q4567</strain>
    </source>
</reference>
<keyword evidence="1" id="KW-0472">Membrane</keyword>
<sequence>MIKSLTKVIFTITIFMFITITGGSYFNSIGSLAAEINPDTDYSAGESPAENEQIKVEISEESKEDNKNTEEIVKEDKEENLIDDKDIRDIRPSETAYMSIKLIRKNSKSKNTAKFILDFNLGDEVVNGVEELALADVLYIEDLDFTLPLEKQNELKIEFELAGLKNKKYNYYISSRNNLKYDGYFEISSLESDNESKSGVVFRGIPKKKVFAGTKVVLRMQSDDVDSSLIFNGKKIEPDKTGKGKRKFEIVVSKNGSYKYSVKSNDEITEGILKVDFFKNHKNKLDIPLSYQSPDYPEGCESYASVAVLKHFGFKIKESEFISKYLDMINLWDKRVTKIKNLFDKYYLGDPSNKKQQGYLANPPVLVKAVNKYFKKNKSKKYVAVDTTGKTLKKLLEEEVLNNNPVIVWLTIDNKEPHTAKVRGVPYVFPSHTMVISGYDRKKELLYLTDSISGYRSVSYDTANELYKLTGKKSFILQEKK</sequence>
<dbReference type="Gene3D" id="3.90.70.10">
    <property type="entry name" value="Cysteine proteinases"/>
    <property type="match status" value="1"/>
</dbReference>
<accession>A0ABS1J210</accession>
<evidence type="ECO:0000256" key="1">
    <source>
        <dbReference type="SAM" id="Phobius"/>
    </source>
</evidence>
<dbReference type="EMBL" id="JAEPRJ010000001">
    <property type="protein sequence ID" value="MBK5897929.1"/>
    <property type="molecule type" value="Genomic_DNA"/>
</dbReference>
<feature type="domain" description="Peptidase C39-like" evidence="2">
    <location>
        <begin position="285"/>
        <end position="451"/>
    </location>
</feature>
<keyword evidence="1" id="KW-1133">Transmembrane helix</keyword>
<dbReference type="PANTHER" id="PTHR37806:SF1">
    <property type="entry name" value="PEPTIDASE C39-LIKE DOMAIN-CONTAINING PROTEIN"/>
    <property type="match status" value="1"/>
</dbReference>
<feature type="transmembrane region" description="Helical" evidence="1">
    <location>
        <begin position="7"/>
        <end position="26"/>
    </location>
</feature>
<evidence type="ECO:0000313" key="3">
    <source>
        <dbReference type="EMBL" id="MBK5897929.1"/>
    </source>
</evidence>
<dbReference type="Pfam" id="PF13529">
    <property type="entry name" value="Peptidase_C39_2"/>
    <property type="match status" value="1"/>
</dbReference>
<dbReference type="Proteomes" id="UP000604730">
    <property type="component" value="Unassembled WGS sequence"/>
</dbReference>
<dbReference type="InterPro" id="IPR039564">
    <property type="entry name" value="Peptidase_C39-like"/>
</dbReference>